<reference evidence="5" key="1">
    <citation type="journal article" date="2021" name="Syst. Appl. Microbiol.">
        <title>Roseomonas hellenica sp. nov., isolated from roots of wild-growing Alkanna tinctoria.</title>
        <authorList>
            <person name="Rat A."/>
            <person name="Naranjo H.D."/>
            <person name="Lebbe L."/>
            <person name="Cnockaert M."/>
            <person name="Krigas N."/>
            <person name="Grigoriadou K."/>
            <person name="Maloupa E."/>
            <person name="Willems A."/>
        </authorList>
    </citation>
    <scope>NUCLEOTIDE SEQUENCE [LARGE SCALE GENOMIC DNA]</scope>
    <source>
        <strain evidence="5">LMG 31159</strain>
    </source>
</reference>
<dbReference type="SUPFAM" id="SSF54427">
    <property type="entry name" value="NTF2-like"/>
    <property type="match status" value="1"/>
</dbReference>
<dbReference type="Gene3D" id="1.10.1740.10">
    <property type="match status" value="1"/>
</dbReference>
<dbReference type="InterPro" id="IPR014284">
    <property type="entry name" value="RNA_pol_sigma-70_dom"/>
</dbReference>
<evidence type="ECO:0000259" key="3">
    <source>
        <dbReference type="Pfam" id="PF08281"/>
    </source>
</evidence>
<dbReference type="NCBIfam" id="TIGR02937">
    <property type="entry name" value="sigma70-ECF"/>
    <property type="match status" value="1"/>
</dbReference>
<dbReference type="InterPro" id="IPR052704">
    <property type="entry name" value="ECF_Sigma-70_Domain"/>
</dbReference>
<dbReference type="InterPro" id="IPR032710">
    <property type="entry name" value="NTF2-like_dom_sf"/>
</dbReference>
<protein>
    <submittedName>
        <fullName evidence="4">Sigma-70 family RNA polymerase sigma factor</fullName>
    </submittedName>
</protein>
<keyword evidence="5" id="KW-1185">Reference proteome</keyword>
<dbReference type="PANTHER" id="PTHR30173:SF43">
    <property type="entry name" value="ECF RNA POLYMERASE SIGMA FACTOR SIGI-RELATED"/>
    <property type="match status" value="1"/>
</dbReference>
<dbReference type="SUPFAM" id="SSF88946">
    <property type="entry name" value="Sigma2 domain of RNA polymerase sigma factors"/>
    <property type="match status" value="1"/>
</dbReference>
<dbReference type="InterPro" id="IPR013325">
    <property type="entry name" value="RNA_pol_sigma_r2"/>
</dbReference>
<dbReference type="Pfam" id="PF08281">
    <property type="entry name" value="Sigma70_r4_2"/>
    <property type="match status" value="1"/>
</dbReference>
<dbReference type="Pfam" id="PF04542">
    <property type="entry name" value="Sigma70_r2"/>
    <property type="match status" value="1"/>
</dbReference>
<feature type="domain" description="RNA polymerase sigma-70 region 2" evidence="2">
    <location>
        <begin position="14"/>
        <end position="76"/>
    </location>
</feature>
<comment type="subunit">
    <text evidence="1">Interacts transiently with the RNA polymerase catalytic core formed by RpoA, RpoB, RpoC and RpoZ (2 alpha, 1 beta, 1 beta' and 1 omega subunit) to form the RNA polymerase holoenzyme that can initiate transcription.</text>
</comment>
<proteinExistence type="predicted"/>
<accession>A0ABS5EBR6</accession>
<dbReference type="InterPro" id="IPR013324">
    <property type="entry name" value="RNA_pol_sigma_r3/r4-like"/>
</dbReference>
<organism evidence="4 5">
    <name type="scientific">Neoroseomonas terrae</name>
    <dbReference type="NCBI Taxonomy" id="424799"/>
    <lineage>
        <taxon>Bacteria</taxon>
        <taxon>Pseudomonadati</taxon>
        <taxon>Pseudomonadota</taxon>
        <taxon>Alphaproteobacteria</taxon>
        <taxon>Acetobacterales</taxon>
        <taxon>Acetobacteraceae</taxon>
        <taxon>Neoroseomonas</taxon>
    </lineage>
</organism>
<name>A0ABS5EBR6_9PROT</name>
<dbReference type="SUPFAM" id="SSF88659">
    <property type="entry name" value="Sigma3 and sigma4 domains of RNA polymerase sigma factors"/>
    <property type="match status" value="1"/>
</dbReference>
<sequence>MSGAAAGAEAFLAARPRLRALAYRFLGSMADAEDVVQAAWLRWAEADRESVGDAEGYLRRIVARLCLDELKSARRRRETYVGPWLPEPVVETDPLAGQAAAEEVSVALMLALERLSPLERAAFLLHDVFGGKSEEVATTLGRTPAAVRQLAARARAHVQEARPRFPVTPEEGRRIAGAFRSAMETGNGEALQRLLAEDAVLRADGGGVARAATRPLLGASRIARFFAGLARKGRLGHHHEMAWINGLPGYVTRFEDGSMQTMALEIEAGAIRAVYVVRNPEKLRGLLG</sequence>
<evidence type="ECO:0000256" key="1">
    <source>
        <dbReference type="ARBA" id="ARBA00011344"/>
    </source>
</evidence>
<comment type="caution">
    <text evidence="4">The sequence shown here is derived from an EMBL/GenBank/DDBJ whole genome shotgun (WGS) entry which is preliminary data.</text>
</comment>
<dbReference type="InterPro" id="IPR013249">
    <property type="entry name" value="RNA_pol_sigma70_r4_t2"/>
</dbReference>
<evidence type="ECO:0000313" key="5">
    <source>
        <dbReference type="Proteomes" id="UP000698752"/>
    </source>
</evidence>
<dbReference type="PANTHER" id="PTHR30173">
    <property type="entry name" value="SIGMA 19 FACTOR"/>
    <property type="match status" value="1"/>
</dbReference>
<dbReference type="EMBL" id="JAAEDI010000002">
    <property type="protein sequence ID" value="MBR0648465.1"/>
    <property type="molecule type" value="Genomic_DNA"/>
</dbReference>
<dbReference type="NCBIfam" id="NF007214">
    <property type="entry name" value="PRK09636.1"/>
    <property type="match status" value="1"/>
</dbReference>
<dbReference type="Gene3D" id="1.10.10.10">
    <property type="entry name" value="Winged helix-like DNA-binding domain superfamily/Winged helix DNA-binding domain"/>
    <property type="match status" value="1"/>
</dbReference>
<evidence type="ECO:0000259" key="2">
    <source>
        <dbReference type="Pfam" id="PF04542"/>
    </source>
</evidence>
<feature type="domain" description="RNA polymerase sigma factor 70 region 4 type 2" evidence="3">
    <location>
        <begin position="106"/>
        <end position="157"/>
    </location>
</feature>
<dbReference type="Proteomes" id="UP000698752">
    <property type="component" value="Unassembled WGS sequence"/>
</dbReference>
<gene>
    <name evidence="4" type="ORF">GXW78_02210</name>
</gene>
<dbReference type="RefSeq" id="WP_211865658.1">
    <property type="nucleotide sequence ID" value="NZ_JAAEDI010000002.1"/>
</dbReference>
<dbReference type="InterPro" id="IPR036388">
    <property type="entry name" value="WH-like_DNA-bd_sf"/>
</dbReference>
<evidence type="ECO:0000313" key="4">
    <source>
        <dbReference type="EMBL" id="MBR0648465.1"/>
    </source>
</evidence>
<dbReference type="InterPro" id="IPR007627">
    <property type="entry name" value="RNA_pol_sigma70_r2"/>
</dbReference>